<dbReference type="PANTHER" id="PTHR31530:SF2">
    <property type="entry name" value="MAJOR INTRINSICALLY DISORDERED NOTCH2-BINDING RECEPTOR 1"/>
    <property type="match status" value="1"/>
</dbReference>
<dbReference type="Proteomes" id="UP001176940">
    <property type="component" value="Unassembled WGS sequence"/>
</dbReference>
<feature type="compositionally biased region" description="Polar residues" evidence="6">
    <location>
        <begin position="501"/>
        <end position="510"/>
    </location>
</feature>
<keyword evidence="2" id="KW-0812">Transmembrane</keyword>
<evidence type="ECO:0008006" key="11">
    <source>
        <dbReference type="Google" id="ProtNLM"/>
    </source>
</evidence>
<feature type="domain" description="MINAR1 N-terminal helical" evidence="8">
    <location>
        <begin position="6"/>
        <end position="99"/>
    </location>
</feature>
<evidence type="ECO:0000256" key="2">
    <source>
        <dbReference type="ARBA" id="ARBA00022692"/>
    </source>
</evidence>
<feature type="compositionally biased region" description="Basic and acidic residues" evidence="6">
    <location>
        <begin position="514"/>
        <end position="524"/>
    </location>
</feature>
<evidence type="ECO:0000259" key="7">
    <source>
        <dbReference type="Pfam" id="PF06789"/>
    </source>
</evidence>
<reference evidence="9" key="1">
    <citation type="submission" date="2023-07" db="EMBL/GenBank/DDBJ databases">
        <authorList>
            <person name="Stuckert A."/>
        </authorList>
    </citation>
    <scope>NUCLEOTIDE SEQUENCE</scope>
</reference>
<dbReference type="InterPro" id="IPR055117">
    <property type="entry name" value="MINAR1_N"/>
</dbReference>
<feature type="compositionally biased region" description="Basic and acidic residues" evidence="6">
    <location>
        <begin position="586"/>
        <end position="598"/>
    </location>
</feature>
<evidence type="ECO:0000256" key="1">
    <source>
        <dbReference type="ARBA" id="ARBA00006410"/>
    </source>
</evidence>
<feature type="region of interest" description="Disordered" evidence="6">
    <location>
        <begin position="501"/>
        <end position="540"/>
    </location>
</feature>
<feature type="compositionally biased region" description="Polar residues" evidence="6">
    <location>
        <begin position="428"/>
        <end position="440"/>
    </location>
</feature>
<proteinExistence type="inferred from homology"/>
<feature type="region of interest" description="Disordered" evidence="6">
    <location>
        <begin position="428"/>
        <end position="454"/>
    </location>
</feature>
<feature type="domain" description="Major intrinsically disordered Notch2-binding receptor 1-like C-terminal" evidence="7">
    <location>
        <begin position="703"/>
        <end position="799"/>
    </location>
</feature>
<dbReference type="PANTHER" id="PTHR31530">
    <property type="entry name" value="MAJOR INTRINSICALLY DISORDERED NOTCH2-BINDING RECEPTOR 1 MINAR1 FAMILY MEMBER"/>
    <property type="match status" value="1"/>
</dbReference>
<dbReference type="Pfam" id="PF22948">
    <property type="entry name" value="MINAR1_N"/>
    <property type="match status" value="1"/>
</dbReference>
<dbReference type="InterPro" id="IPR039706">
    <property type="entry name" value="MINAR1-like"/>
</dbReference>
<feature type="compositionally biased region" description="Basic and acidic residues" evidence="6">
    <location>
        <begin position="691"/>
        <end position="719"/>
    </location>
</feature>
<protein>
    <recommendedName>
        <fullName evidence="11">Major intrinsically disordered Notch2-binding receptor 1-like C-terminal domain-containing protein</fullName>
    </recommendedName>
</protein>
<comment type="caution">
    <text evidence="9">The sequence shown here is derived from an EMBL/GenBank/DDBJ whole genome shotgun (WGS) entry which is preliminary data.</text>
</comment>
<keyword evidence="10" id="KW-1185">Reference proteome</keyword>
<keyword evidence="3" id="KW-1133">Transmembrane helix</keyword>
<accession>A0ABN9KXV1</accession>
<feature type="region of interest" description="Disordered" evidence="6">
    <location>
        <begin position="206"/>
        <end position="236"/>
    </location>
</feature>
<gene>
    <name evidence="9" type="ORF">RIMI_LOCUS3314286</name>
</gene>
<evidence type="ECO:0000313" key="9">
    <source>
        <dbReference type="EMBL" id="CAJ0928287.1"/>
    </source>
</evidence>
<feature type="compositionally biased region" description="Polar residues" evidence="6">
    <location>
        <begin position="206"/>
        <end position="219"/>
    </location>
</feature>
<name>A0ABN9KXV1_9NEOB</name>
<feature type="region of interest" description="Disordered" evidence="6">
    <location>
        <begin position="656"/>
        <end position="725"/>
    </location>
</feature>
<dbReference type="InterPro" id="IPR009626">
    <property type="entry name" value="MINAR1-like_C"/>
</dbReference>
<feature type="region of interest" description="Disordered" evidence="6">
    <location>
        <begin position="839"/>
        <end position="861"/>
    </location>
</feature>
<dbReference type="Pfam" id="PF06789">
    <property type="entry name" value="MINAR1_C"/>
    <property type="match status" value="1"/>
</dbReference>
<evidence type="ECO:0000256" key="5">
    <source>
        <dbReference type="ARBA" id="ARBA00037847"/>
    </source>
</evidence>
<organism evidence="9 10">
    <name type="scientific">Ranitomeya imitator</name>
    <name type="common">mimic poison frog</name>
    <dbReference type="NCBI Taxonomy" id="111125"/>
    <lineage>
        <taxon>Eukaryota</taxon>
        <taxon>Metazoa</taxon>
        <taxon>Chordata</taxon>
        <taxon>Craniata</taxon>
        <taxon>Vertebrata</taxon>
        <taxon>Euteleostomi</taxon>
        <taxon>Amphibia</taxon>
        <taxon>Batrachia</taxon>
        <taxon>Anura</taxon>
        <taxon>Neobatrachia</taxon>
        <taxon>Hyloidea</taxon>
        <taxon>Dendrobatidae</taxon>
        <taxon>Dendrobatinae</taxon>
        <taxon>Ranitomeya</taxon>
    </lineage>
</organism>
<comment type="similarity">
    <text evidence="1">Belongs to the MINAR family.</text>
</comment>
<evidence type="ECO:0000256" key="4">
    <source>
        <dbReference type="ARBA" id="ARBA00023136"/>
    </source>
</evidence>
<evidence type="ECO:0000256" key="3">
    <source>
        <dbReference type="ARBA" id="ARBA00022989"/>
    </source>
</evidence>
<evidence type="ECO:0000256" key="6">
    <source>
        <dbReference type="SAM" id="MobiDB-lite"/>
    </source>
</evidence>
<feature type="compositionally biased region" description="Polar residues" evidence="6">
    <location>
        <begin position="599"/>
        <end position="622"/>
    </location>
</feature>
<comment type="subcellular location">
    <subcellularLocation>
        <location evidence="5">Endomembrane system</location>
        <topology evidence="5">Single-pass membrane protein</topology>
    </subcellularLocation>
</comment>
<keyword evidence="4" id="KW-0472">Membrane</keyword>
<dbReference type="EMBL" id="CAUEEQ010004925">
    <property type="protein sequence ID" value="CAJ0928287.1"/>
    <property type="molecule type" value="Genomic_DNA"/>
</dbReference>
<evidence type="ECO:0000259" key="8">
    <source>
        <dbReference type="Pfam" id="PF22948"/>
    </source>
</evidence>
<evidence type="ECO:0000313" key="10">
    <source>
        <dbReference type="Proteomes" id="UP001176940"/>
    </source>
</evidence>
<feature type="region of interest" description="Disordered" evidence="6">
    <location>
        <begin position="586"/>
        <end position="625"/>
    </location>
</feature>
<sequence>MSDAQDSSYLLVKILEDLDSKQNSVSYQDLCKSLCSRYELPELAKLRSLLYYTACQDPSFPASLFRDKMRNAAENQQSKKIIAAADIVTIFNLIQMNDGAAKEKLPIQQQSQQKEGMESDTEVYSGKDLASHKEAHKRDTNRSYSITRSSSCHKEECEGCHTFLPEPNFLLGVKQEGNKRAASMERLQALDSYPMVTPQSCEMQSTYFPSQPLSESDSLPPTPSDEPFRLPASSGQRRNIFKDDFHNLARVSPNVTMKKNEGKISPKTVFFNHSFEMPYSSHYLNTAYSSSEDFRRAKHESLDDLQASTYFGPTTGSGLSDQKRFNSKPKHLIGKPVKSWSLNTEEVPDFERSFFNRKEEAMCYPSTGLPSANFVSVPERHHSYLPDLALKSNGKKFCEPQDVEKQEALRRFRDKGTKTPSSSCQFSIEKTESVGTQTEQTDAKKGKEPNIPSNCSRYIEGRARNQSEADSEIISDDISDIFRFLDDMSLCGSSGIPQSSCYNSSGSLSQIPRVENESSPEHATNRANSKPIKGPRGETLEEEELKCSLVRRIGEIEKKLESLSGVRDEVSQVLAKLNKLDERIQPPEKAKLEIDSQPHSDATSSTRASPSSFQDQNSSHNGNMDKPDCCCPDITNATTESLRVKAMKKNLFSQRSVRSLTEDITTSESKPGNSQLECRSWGFPKQPSISEEEKKDKGGSSRDWHRKSKEVDRQHEIPHLHRMPKPARESYMVEQVFSPHPYPASLKSHMKSNPIYTDMRLTEMAELKRTQPSWTIEEYAHNSGEKGRLTALDLQRCTRLSGLRFAIRPGPAVMSRSHDRDVTKVLLAQHLWNRTAASSAKEIGTSEDLSNPLRENPQGPDAMCEHSLKPKLSVNKEKVHSMLKLTCHYDSSGQYEFIDTKHV</sequence>
<feature type="compositionally biased region" description="Polar residues" evidence="6">
    <location>
        <begin position="656"/>
        <end position="677"/>
    </location>
</feature>